<evidence type="ECO:0000256" key="1">
    <source>
        <dbReference type="SAM" id="MobiDB-lite"/>
    </source>
</evidence>
<dbReference type="AlphaFoldDB" id="A0A517ZDD8"/>
<feature type="transmembrane region" description="Helical" evidence="2">
    <location>
        <begin position="29"/>
        <end position="51"/>
    </location>
</feature>
<keyword evidence="2" id="KW-0472">Membrane</keyword>
<organism evidence="3 4">
    <name type="scientific">Maioricimonas rarisocia</name>
    <dbReference type="NCBI Taxonomy" id="2528026"/>
    <lineage>
        <taxon>Bacteria</taxon>
        <taxon>Pseudomonadati</taxon>
        <taxon>Planctomycetota</taxon>
        <taxon>Planctomycetia</taxon>
        <taxon>Planctomycetales</taxon>
        <taxon>Planctomycetaceae</taxon>
        <taxon>Maioricimonas</taxon>
    </lineage>
</organism>
<feature type="compositionally biased region" description="Acidic residues" evidence="1">
    <location>
        <begin position="224"/>
        <end position="234"/>
    </location>
</feature>
<protein>
    <submittedName>
        <fullName evidence="3">Uncharacterized protein</fullName>
    </submittedName>
</protein>
<feature type="region of interest" description="Disordered" evidence="1">
    <location>
        <begin position="217"/>
        <end position="272"/>
    </location>
</feature>
<name>A0A517ZDD8_9PLAN</name>
<evidence type="ECO:0000313" key="4">
    <source>
        <dbReference type="Proteomes" id="UP000320496"/>
    </source>
</evidence>
<dbReference type="KEGG" id="mri:Mal4_48450"/>
<evidence type="ECO:0000313" key="3">
    <source>
        <dbReference type="EMBL" id="QDU40487.1"/>
    </source>
</evidence>
<keyword evidence="2" id="KW-0812">Transmembrane</keyword>
<dbReference type="EMBL" id="CP036275">
    <property type="protein sequence ID" value="QDU40487.1"/>
    <property type="molecule type" value="Genomic_DNA"/>
</dbReference>
<gene>
    <name evidence="3" type="ORF">Mal4_48450</name>
</gene>
<reference evidence="3 4" key="1">
    <citation type="submission" date="2019-02" db="EMBL/GenBank/DDBJ databases">
        <title>Deep-cultivation of Planctomycetes and their phenomic and genomic characterization uncovers novel biology.</title>
        <authorList>
            <person name="Wiegand S."/>
            <person name="Jogler M."/>
            <person name="Boedeker C."/>
            <person name="Pinto D."/>
            <person name="Vollmers J."/>
            <person name="Rivas-Marin E."/>
            <person name="Kohn T."/>
            <person name="Peeters S.H."/>
            <person name="Heuer A."/>
            <person name="Rast P."/>
            <person name="Oberbeckmann S."/>
            <person name="Bunk B."/>
            <person name="Jeske O."/>
            <person name="Meyerdierks A."/>
            <person name="Storesund J.E."/>
            <person name="Kallscheuer N."/>
            <person name="Luecker S."/>
            <person name="Lage O.M."/>
            <person name="Pohl T."/>
            <person name="Merkel B.J."/>
            <person name="Hornburger P."/>
            <person name="Mueller R.-W."/>
            <person name="Bruemmer F."/>
            <person name="Labrenz M."/>
            <person name="Spormann A.M."/>
            <person name="Op den Camp H."/>
            <person name="Overmann J."/>
            <person name="Amann R."/>
            <person name="Jetten M.S.M."/>
            <person name="Mascher T."/>
            <person name="Medema M.H."/>
            <person name="Devos D.P."/>
            <person name="Kaster A.-K."/>
            <person name="Ovreas L."/>
            <person name="Rohde M."/>
            <person name="Galperin M.Y."/>
            <person name="Jogler C."/>
        </authorList>
    </citation>
    <scope>NUCLEOTIDE SEQUENCE [LARGE SCALE GENOMIC DNA]</scope>
    <source>
        <strain evidence="3 4">Mal4</strain>
    </source>
</reference>
<dbReference type="RefSeq" id="WP_197443756.1">
    <property type="nucleotide sequence ID" value="NZ_CP036275.1"/>
</dbReference>
<proteinExistence type="predicted"/>
<keyword evidence="2" id="KW-1133">Transmembrane helix</keyword>
<feature type="compositionally biased region" description="Acidic residues" evidence="1">
    <location>
        <begin position="260"/>
        <end position="272"/>
    </location>
</feature>
<keyword evidence="4" id="KW-1185">Reference proteome</keyword>
<evidence type="ECO:0000256" key="2">
    <source>
        <dbReference type="SAM" id="Phobius"/>
    </source>
</evidence>
<accession>A0A517ZDD8</accession>
<dbReference type="Proteomes" id="UP000320496">
    <property type="component" value="Chromosome"/>
</dbReference>
<sequence>MTEYRDDEQYLPDYAREEPRQGMSGGMKVLMVMLVLGGVMMLLCCGVFFWFGTRLSNAVTEDPDEIAEIRELIATVDIPEDFTPQVGMNINMFVFSMDLVAYGRDEEAFIMLMQMQAAGEGQEEIEQQFRQQAFEQSDAEEVDIESTTTHTFEINGRECDFVFAKGTMEEDGTEVRQVSGTFPGKNGVAFLLYQVMEEDWDEAAAAALILSLDENGAGRRVEKDEADDDIEPAGDGDTAAPNVEEPTDETGEEAAAPAEPTDDEAAAEGDPS</sequence>